<evidence type="ECO:0000313" key="2">
    <source>
        <dbReference type="EMBL" id="OJJ37972.1"/>
    </source>
</evidence>
<dbReference type="PANTHER" id="PTHR43316:SF4">
    <property type="entry name" value="ACID DEHALOGENASE, PUTATIVE (AFU_ORTHOLOGUE AFUA_8G05870)-RELATED"/>
    <property type="match status" value="1"/>
</dbReference>
<gene>
    <name evidence="2" type="ORF">ASPWEDRAFT_27288</name>
</gene>
<sequence length="225" mass="24924">MSSKNVVFDAINDRLGDLLRAHNVNAALLGNTWIETAEREYTYLSLAGKYTPFVECMEKLFYRILWMADIPEPRQFATHEDIKYMINGYQHLTMRPGAVECIAKLRDAGFTVWALTAADLASVAGIFQQAGVELPSENLISCDTNGVGKPDPLAYKPLFDQLSQQGRPWFAAAHAWDVTGARKAGFRTAYSSVLEKEAIPDLFGEMEVTADALPEMAEKIIAQSA</sequence>
<dbReference type="Proteomes" id="UP000184383">
    <property type="component" value="Unassembled WGS sequence"/>
</dbReference>
<dbReference type="Gene3D" id="1.10.150.240">
    <property type="entry name" value="Putative phosphatase, domain 2"/>
    <property type="match status" value="1"/>
</dbReference>
<dbReference type="GeneID" id="63748824"/>
<accession>A0A1L9RSR5</accession>
<dbReference type="RefSeq" id="XP_040691648.1">
    <property type="nucleotide sequence ID" value="XM_040832976.1"/>
</dbReference>
<keyword evidence="3" id="KW-1185">Reference proteome</keyword>
<dbReference type="InterPro" id="IPR023198">
    <property type="entry name" value="PGP-like_dom2"/>
</dbReference>
<proteinExistence type="predicted"/>
<dbReference type="InterPro" id="IPR023214">
    <property type="entry name" value="HAD_sf"/>
</dbReference>
<name>A0A1L9RSR5_ASPWE</name>
<evidence type="ECO:0008006" key="4">
    <source>
        <dbReference type="Google" id="ProtNLM"/>
    </source>
</evidence>
<dbReference type="PANTHER" id="PTHR43316">
    <property type="entry name" value="HYDROLASE, HALOACID DELAHOGENASE-RELATED"/>
    <property type="match status" value="1"/>
</dbReference>
<protein>
    <recommendedName>
        <fullName evidence="4">Haloacid dehalogenase, type II</fullName>
    </recommendedName>
</protein>
<reference evidence="3" key="1">
    <citation type="journal article" date="2017" name="Genome Biol.">
        <title>Comparative genomics reveals high biological diversity and specific adaptations in the industrially and medically important fungal genus Aspergillus.</title>
        <authorList>
            <person name="de Vries R.P."/>
            <person name="Riley R."/>
            <person name="Wiebenga A."/>
            <person name="Aguilar-Osorio G."/>
            <person name="Amillis S."/>
            <person name="Uchima C.A."/>
            <person name="Anderluh G."/>
            <person name="Asadollahi M."/>
            <person name="Askin M."/>
            <person name="Barry K."/>
            <person name="Battaglia E."/>
            <person name="Bayram O."/>
            <person name="Benocci T."/>
            <person name="Braus-Stromeyer S.A."/>
            <person name="Caldana C."/>
            <person name="Canovas D."/>
            <person name="Cerqueira G.C."/>
            <person name="Chen F."/>
            <person name="Chen W."/>
            <person name="Choi C."/>
            <person name="Clum A."/>
            <person name="Dos Santos R.A."/>
            <person name="Damasio A.R."/>
            <person name="Diallinas G."/>
            <person name="Emri T."/>
            <person name="Fekete E."/>
            <person name="Flipphi M."/>
            <person name="Freyberg S."/>
            <person name="Gallo A."/>
            <person name="Gournas C."/>
            <person name="Habgood R."/>
            <person name="Hainaut M."/>
            <person name="Harispe M.L."/>
            <person name="Henrissat B."/>
            <person name="Hilden K.S."/>
            <person name="Hope R."/>
            <person name="Hossain A."/>
            <person name="Karabika E."/>
            <person name="Karaffa L."/>
            <person name="Karanyi Z."/>
            <person name="Krasevec N."/>
            <person name="Kuo A."/>
            <person name="Kusch H."/>
            <person name="LaButti K."/>
            <person name="Lagendijk E.L."/>
            <person name="Lapidus A."/>
            <person name="Levasseur A."/>
            <person name="Lindquist E."/>
            <person name="Lipzen A."/>
            <person name="Logrieco A.F."/>
            <person name="MacCabe A."/>
            <person name="Maekelae M.R."/>
            <person name="Malavazi I."/>
            <person name="Melin P."/>
            <person name="Meyer V."/>
            <person name="Mielnichuk N."/>
            <person name="Miskei M."/>
            <person name="Molnar A.P."/>
            <person name="Mule G."/>
            <person name="Ngan C.Y."/>
            <person name="Orejas M."/>
            <person name="Orosz E."/>
            <person name="Ouedraogo J.P."/>
            <person name="Overkamp K.M."/>
            <person name="Park H.-S."/>
            <person name="Perrone G."/>
            <person name="Piumi F."/>
            <person name="Punt P.J."/>
            <person name="Ram A.F."/>
            <person name="Ramon A."/>
            <person name="Rauscher S."/>
            <person name="Record E."/>
            <person name="Riano-Pachon D.M."/>
            <person name="Robert V."/>
            <person name="Roehrig J."/>
            <person name="Ruller R."/>
            <person name="Salamov A."/>
            <person name="Salih N.S."/>
            <person name="Samson R.A."/>
            <person name="Sandor E."/>
            <person name="Sanguinetti M."/>
            <person name="Schuetze T."/>
            <person name="Sepcic K."/>
            <person name="Shelest E."/>
            <person name="Sherlock G."/>
            <person name="Sophianopoulou V."/>
            <person name="Squina F.M."/>
            <person name="Sun H."/>
            <person name="Susca A."/>
            <person name="Todd R.B."/>
            <person name="Tsang A."/>
            <person name="Unkles S.E."/>
            <person name="van de Wiele N."/>
            <person name="van Rossen-Uffink D."/>
            <person name="Oliveira J.V."/>
            <person name="Vesth T.C."/>
            <person name="Visser J."/>
            <person name="Yu J.-H."/>
            <person name="Zhou M."/>
            <person name="Andersen M.R."/>
            <person name="Archer D.B."/>
            <person name="Baker S.E."/>
            <person name="Benoit I."/>
            <person name="Brakhage A.A."/>
            <person name="Braus G.H."/>
            <person name="Fischer R."/>
            <person name="Frisvad J.C."/>
            <person name="Goldman G.H."/>
            <person name="Houbraken J."/>
            <person name="Oakley B."/>
            <person name="Pocsi I."/>
            <person name="Scazzocchio C."/>
            <person name="Seiboth B."/>
            <person name="vanKuyk P.A."/>
            <person name="Wortman J."/>
            <person name="Dyer P.S."/>
            <person name="Grigoriev I.V."/>
        </authorList>
    </citation>
    <scope>NUCLEOTIDE SEQUENCE [LARGE SCALE GENOMIC DNA]</scope>
    <source>
        <strain evidence="3">DTO 134E9</strain>
    </source>
</reference>
<dbReference type="InterPro" id="IPR036412">
    <property type="entry name" value="HAD-like_sf"/>
</dbReference>
<keyword evidence="1" id="KW-0378">Hydrolase</keyword>
<evidence type="ECO:0000256" key="1">
    <source>
        <dbReference type="ARBA" id="ARBA00022801"/>
    </source>
</evidence>
<organism evidence="2 3">
    <name type="scientific">Aspergillus wentii DTO 134E9</name>
    <dbReference type="NCBI Taxonomy" id="1073089"/>
    <lineage>
        <taxon>Eukaryota</taxon>
        <taxon>Fungi</taxon>
        <taxon>Dikarya</taxon>
        <taxon>Ascomycota</taxon>
        <taxon>Pezizomycotina</taxon>
        <taxon>Eurotiomycetes</taxon>
        <taxon>Eurotiomycetidae</taxon>
        <taxon>Eurotiales</taxon>
        <taxon>Aspergillaceae</taxon>
        <taxon>Aspergillus</taxon>
        <taxon>Aspergillus subgen. Cremei</taxon>
    </lineage>
</organism>
<dbReference type="OrthoDB" id="2363873at2759"/>
<evidence type="ECO:0000313" key="3">
    <source>
        <dbReference type="Proteomes" id="UP000184383"/>
    </source>
</evidence>
<dbReference type="EMBL" id="KV878211">
    <property type="protein sequence ID" value="OJJ37972.1"/>
    <property type="molecule type" value="Genomic_DNA"/>
</dbReference>
<dbReference type="GO" id="GO:0016787">
    <property type="term" value="F:hydrolase activity"/>
    <property type="evidence" value="ECO:0007669"/>
    <property type="project" value="UniProtKB-KW"/>
</dbReference>
<dbReference type="InterPro" id="IPR051540">
    <property type="entry name" value="S-2-haloacid_dehalogenase"/>
</dbReference>
<dbReference type="SUPFAM" id="SSF56784">
    <property type="entry name" value="HAD-like"/>
    <property type="match status" value="1"/>
</dbReference>
<dbReference type="Pfam" id="PF00702">
    <property type="entry name" value="Hydrolase"/>
    <property type="match status" value="1"/>
</dbReference>
<dbReference type="STRING" id="1073089.A0A1L9RSR5"/>
<dbReference type="Gene3D" id="3.40.50.1000">
    <property type="entry name" value="HAD superfamily/HAD-like"/>
    <property type="match status" value="1"/>
</dbReference>
<dbReference type="VEuPathDB" id="FungiDB:ASPWEDRAFT_27288"/>
<dbReference type="AlphaFoldDB" id="A0A1L9RSR5"/>